<organism evidence="2 3">
    <name type="scientific">Sphaerobolus stellatus (strain SS14)</name>
    <dbReference type="NCBI Taxonomy" id="990650"/>
    <lineage>
        <taxon>Eukaryota</taxon>
        <taxon>Fungi</taxon>
        <taxon>Dikarya</taxon>
        <taxon>Basidiomycota</taxon>
        <taxon>Agaricomycotina</taxon>
        <taxon>Agaricomycetes</taxon>
        <taxon>Phallomycetidae</taxon>
        <taxon>Geastrales</taxon>
        <taxon>Sphaerobolaceae</taxon>
        <taxon>Sphaerobolus</taxon>
    </lineage>
</organism>
<feature type="compositionally biased region" description="Low complexity" evidence="1">
    <location>
        <begin position="194"/>
        <end position="204"/>
    </location>
</feature>
<gene>
    <name evidence="2" type="ORF">M422DRAFT_253977</name>
</gene>
<evidence type="ECO:0000256" key="1">
    <source>
        <dbReference type="SAM" id="MobiDB-lite"/>
    </source>
</evidence>
<keyword evidence="3" id="KW-1185">Reference proteome</keyword>
<dbReference type="HOGENOM" id="CLU_1020039_0_0_1"/>
<name>A0A0C9VWX1_SPHS4</name>
<dbReference type="AlphaFoldDB" id="A0A0C9VWX1"/>
<reference evidence="2 3" key="1">
    <citation type="submission" date="2014-06" db="EMBL/GenBank/DDBJ databases">
        <title>Evolutionary Origins and Diversification of the Mycorrhizal Mutualists.</title>
        <authorList>
            <consortium name="DOE Joint Genome Institute"/>
            <consortium name="Mycorrhizal Genomics Consortium"/>
            <person name="Kohler A."/>
            <person name="Kuo A."/>
            <person name="Nagy L.G."/>
            <person name="Floudas D."/>
            <person name="Copeland A."/>
            <person name="Barry K.W."/>
            <person name="Cichocki N."/>
            <person name="Veneault-Fourrey C."/>
            <person name="LaButti K."/>
            <person name="Lindquist E.A."/>
            <person name="Lipzen A."/>
            <person name="Lundell T."/>
            <person name="Morin E."/>
            <person name="Murat C."/>
            <person name="Riley R."/>
            <person name="Ohm R."/>
            <person name="Sun H."/>
            <person name="Tunlid A."/>
            <person name="Henrissat B."/>
            <person name="Grigoriev I.V."/>
            <person name="Hibbett D.S."/>
            <person name="Martin F."/>
        </authorList>
    </citation>
    <scope>NUCLEOTIDE SEQUENCE [LARGE SCALE GENOMIC DNA]</scope>
    <source>
        <strain evidence="2 3">SS14</strain>
    </source>
</reference>
<sequence>MELELKAVTWSSILRWAGSHSHRTLYSLRLSVVLSGEMLSRGTNSHSSGTPFTTATPSTNDPLLKKSTATLDNPTAHLRSIISSHHHTAPPLPLTHPGDHAPSRTTSHKSPINARSDLVEKAKGSTIVDRPRDRRDLQRYACEEEERWYYPPFADDMMSGGTTYLLSPTTCIRPYPSNNVMISPSRRSNRIESTRTSSRTRTSQSGSRSLLACLQVQEPAMSLAAMVATALLRRYHGFLVPNTRDRPSIAATSNRHLRCAATRPLRTLAYTLV</sequence>
<protein>
    <submittedName>
        <fullName evidence="2">Uncharacterized protein</fullName>
    </submittedName>
</protein>
<proteinExistence type="predicted"/>
<feature type="region of interest" description="Disordered" evidence="1">
    <location>
        <begin position="40"/>
        <end position="64"/>
    </location>
</feature>
<feature type="region of interest" description="Disordered" evidence="1">
    <location>
        <begin position="185"/>
        <end position="204"/>
    </location>
</feature>
<evidence type="ECO:0000313" key="3">
    <source>
        <dbReference type="Proteomes" id="UP000054279"/>
    </source>
</evidence>
<accession>A0A0C9VWX1</accession>
<evidence type="ECO:0000313" key="2">
    <source>
        <dbReference type="EMBL" id="KIJ42871.1"/>
    </source>
</evidence>
<feature type="compositionally biased region" description="Basic and acidic residues" evidence="1">
    <location>
        <begin position="117"/>
        <end position="127"/>
    </location>
</feature>
<feature type="region of interest" description="Disordered" evidence="1">
    <location>
        <begin position="86"/>
        <end position="127"/>
    </location>
</feature>
<dbReference type="EMBL" id="KN837127">
    <property type="protein sequence ID" value="KIJ42871.1"/>
    <property type="molecule type" value="Genomic_DNA"/>
</dbReference>
<feature type="compositionally biased region" description="Polar residues" evidence="1">
    <location>
        <begin position="41"/>
        <end position="64"/>
    </location>
</feature>
<dbReference type="Proteomes" id="UP000054279">
    <property type="component" value="Unassembled WGS sequence"/>
</dbReference>